<dbReference type="InterPro" id="IPR029052">
    <property type="entry name" value="Metallo-depent_PP-like"/>
</dbReference>
<proteinExistence type="inferred from homology"/>
<evidence type="ECO:0000313" key="8">
    <source>
        <dbReference type="Proteomes" id="UP001146793"/>
    </source>
</evidence>
<evidence type="ECO:0000256" key="4">
    <source>
        <dbReference type="RuleBase" id="RU004273"/>
    </source>
</evidence>
<dbReference type="GO" id="GO:0046872">
    <property type="term" value="F:metal ion binding"/>
    <property type="evidence" value="ECO:0007669"/>
    <property type="project" value="UniProtKB-KW"/>
</dbReference>
<dbReference type="InterPro" id="IPR004843">
    <property type="entry name" value="Calcineurin-like_PHP"/>
</dbReference>
<dbReference type="EMBL" id="JANTQA010000057">
    <property type="protein sequence ID" value="KAJ3428860.1"/>
    <property type="molecule type" value="Genomic_DNA"/>
</dbReference>
<evidence type="ECO:0000313" key="7">
    <source>
        <dbReference type="EMBL" id="KAJ6247192.1"/>
    </source>
</evidence>
<keyword evidence="3" id="KW-0464">Manganese</keyword>
<keyword evidence="9" id="KW-1185">Reference proteome</keyword>
<feature type="domain" description="Serine/threonine specific protein phosphatases" evidence="5">
    <location>
        <begin position="111"/>
        <end position="116"/>
    </location>
</feature>
<keyword evidence="1" id="KW-0479">Metal-binding</keyword>
<dbReference type="InterPro" id="IPR047129">
    <property type="entry name" value="PPA2-like"/>
</dbReference>
<gene>
    <name evidence="6" type="ORF">M0812_24195</name>
    <name evidence="7" type="ORF">M0813_18719</name>
</gene>
<sequence length="306" mass="34962">MNQIPILNRQIESLLNFKPLKEIEVKNLCDKAQEIFINEPNIVRVKAPVTVCGDTHGQFPDLLELFKIVGTCPNVNFLFMGDYVDRGFYSVENVTCLVAMKVRYPNRITLLRGNHESRQITQVYGFYDECVRKYGNGEVWKLFTKLFDYLPIGALIENEILCIHGGLSPTLKKITQIESLNRFQEIPNEGAMCDLMWSDPDDRDGWGNSPRGAGYTFGKDISEKFNKRNGISLTARAHQLVMEGYNLTHNENIVTLFTAPNYCMRCGNKGALMNIDDKLNRTFIQFETSPETNDLVVSERPPEYLL</sequence>
<dbReference type="SUPFAM" id="SSF56300">
    <property type="entry name" value="Metallo-dependent phosphatases"/>
    <property type="match status" value="1"/>
</dbReference>
<dbReference type="InterPro" id="IPR006186">
    <property type="entry name" value="Ser/Thr-sp_prot-phosphatase"/>
</dbReference>
<name>A0AAV7YLJ6_9EUKA</name>
<comment type="similarity">
    <text evidence="4">Belongs to the PPP phosphatase family.</text>
</comment>
<comment type="caution">
    <text evidence="6">The sequence shown here is derived from an EMBL/GenBank/DDBJ whole genome shotgun (WGS) entry which is preliminary data.</text>
</comment>
<dbReference type="GO" id="GO:0004722">
    <property type="term" value="F:protein serine/threonine phosphatase activity"/>
    <property type="evidence" value="ECO:0007669"/>
    <property type="project" value="UniProtKB-EC"/>
</dbReference>
<evidence type="ECO:0000313" key="9">
    <source>
        <dbReference type="Proteomes" id="UP001150062"/>
    </source>
</evidence>
<dbReference type="PROSITE" id="PS00125">
    <property type="entry name" value="SER_THR_PHOSPHATASE"/>
    <property type="match status" value="1"/>
</dbReference>
<reference evidence="6" key="2">
    <citation type="submission" date="2022-08" db="EMBL/GenBank/DDBJ databases">
        <title>Novel sulphate-reducing endosymbionts in the free-living metamonad Anaeramoeba.</title>
        <authorList>
            <person name="Jerlstrom-Hultqvist J."/>
            <person name="Cepicka I."/>
            <person name="Gallot-Lavallee L."/>
            <person name="Salas-Leiva D."/>
            <person name="Curtis B.A."/>
            <person name="Zahonova K."/>
            <person name="Pipaliya S."/>
            <person name="Dacks J."/>
            <person name="Roger A.J."/>
        </authorList>
    </citation>
    <scope>NUCLEOTIDE SEQUENCE</scope>
    <source>
        <strain evidence="6">Busselton2</strain>
    </source>
</reference>
<accession>A0AAV7YLJ6</accession>
<keyword evidence="2 4" id="KW-0378">Hydrolase</keyword>
<dbReference type="PRINTS" id="PR00114">
    <property type="entry name" value="STPHPHTASE"/>
</dbReference>
<evidence type="ECO:0000256" key="1">
    <source>
        <dbReference type="ARBA" id="ARBA00022723"/>
    </source>
</evidence>
<dbReference type="AlphaFoldDB" id="A0AAV7YLJ6"/>
<protein>
    <recommendedName>
        <fullName evidence="4">Serine/threonine-protein phosphatase</fullName>
        <ecNumber evidence="4">3.1.3.16</ecNumber>
    </recommendedName>
</protein>
<evidence type="ECO:0000259" key="5">
    <source>
        <dbReference type="PROSITE" id="PS00125"/>
    </source>
</evidence>
<dbReference type="Proteomes" id="UP001150062">
    <property type="component" value="Unassembled WGS sequence"/>
</dbReference>
<dbReference type="Gene3D" id="3.60.21.10">
    <property type="match status" value="1"/>
</dbReference>
<dbReference type="PANTHER" id="PTHR45619">
    <property type="entry name" value="SERINE/THREONINE-PROTEIN PHOSPHATASE PP2A-RELATED"/>
    <property type="match status" value="1"/>
</dbReference>
<dbReference type="Proteomes" id="UP001146793">
    <property type="component" value="Unassembled WGS sequence"/>
</dbReference>
<reference evidence="7" key="1">
    <citation type="submission" date="2022-08" db="EMBL/GenBank/DDBJ databases">
        <title>Novel sulfate-reducing endosymbionts in the free-living metamonad Anaeramoeba.</title>
        <authorList>
            <person name="Jerlstrom-Hultqvist J."/>
            <person name="Cepicka I."/>
            <person name="Gallot-Lavallee L."/>
            <person name="Salas-Leiva D."/>
            <person name="Curtis B.A."/>
            <person name="Zahonova K."/>
            <person name="Pipaliya S."/>
            <person name="Dacks J."/>
            <person name="Roger A.J."/>
        </authorList>
    </citation>
    <scope>NUCLEOTIDE SEQUENCE</scope>
    <source>
        <strain evidence="7">Schooner1</strain>
    </source>
</reference>
<dbReference type="SMART" id="SM00156">
    <property type="entry name" value="PP2Ac"/>
    <property type="match status" value="1"/>
</dbReference>
<evidence type="ECO:0000313" key="6">
    <source>
        <dbReference type="EMBL" id="KAJ3428860.1"/>
    </source>
</evidence>
<evidence type="ECO:0000256" key="3">
    <source>
        <dbReference type="ARBA" id="ARBA00023211"/>
    </source>
</evidence>
<dbReference type="Pfam" id="PF00149">
    <property type="entry name" value="Metallophos"/>
    <property type="match status" value="1"/>
</dbReference>
<comment type="catalytic activity">
    <reaction evidence="4">
        <text>O-phospho-L-threonyl-[protein] + H2O = L-threonyl-[protein] + phosphate</text>
        <dbReference type="Rhea" id="RHEA:47004"/>
        <dbReference type="Rhea" id="RHEA-COMP:11060"/>
        <dbReference type="Rhea" id="RHEA-COMP:11605"/>
        <dbReference type="ChEBI" id="CHEBI:15377"/>
        <dbReference type="ChEBI" id="CHEBI:30013"/>
        <dbReference type="ChEBI" id="CHEBI:43474"/>
        <dbReference type="ChEBI" id="CHEBI:61977"/>
        <dbReference type="EC" id="3.1.3.16"/>
    </reaction>
</comment>
<dbReference type="EC" id="3.1.3.16" evidence="4"/>
<organism evidence="6 8">
    <name type="scientific">Anaeramoeba flamelloides</name>
    <dbReference type="NCBI Taxonomy" id="1746091"/>
    <lineage>
        <taxon>Eukaryota</taxon>
        <taxon>Metamonada</taxon>
        <taxon>Anaeramoebidae</taxon>
        <taxon>Anaeramoeba</taxon>
    </lineage>
</organism>
<evidence type="ECO:0000256" key="2">
    <source>
        <dbReference type="ARBA" id="ARBA00022801"/>
    </source>
</evidence>
<dbReference type="CDD" id="cd07415">
    <property type="entry name" value="MPP_PP2A_PP4_PP6"/>
    <property type="match status" value="1"/>
</dbReference>
<dbReference type="EMBL" id="JAOAOG010000127">
    <property type="protein sequence ID" value="KAJ6247192.1"/>
    <property type="molecule type" value="Genomic_DNA"/>
</dbReference>